<dbReference type="PANTHER" id="PTHR31413:SF12">
    <property type="entry name" value="AFP HOMOLOG 2"/>
    <property type="match status" value="1"/>
</dbReference>
<evidence type="ECO:0000259" key="5">
    <source>
        <dbReference type="Pfam" id="PF16135"/>
    </source>
</evidence>
<sequence length="775" mass="85325">MAQCQNFFDDKSPSVCKSTSSNEQQLSPCSTTIDGNTEGDDRHLELRLSLLMGASKPKQHEMVRPIPLYPSIERQRSGNHGNATSSSPLFRGHSDTYLVEKALFSSKDSAFSTPSISHEQVWQSLQNSNAAMVHESCTPKAALCDDAASFMLAGRRSSSMQQLLMPSNETSDAGACAPIKRSCSNGMALSRQLSFGQESHGDENLETINSLAHHNQQDALERQKKKEMQAHRRLEARKRRRLLLDKQQKKARQSSGPNNRQTVSPVEKVSPVRMRSLDAKYSLDSKDFYKCMDIKRESQVRDADAGLTPPPVHGGSEEKHNSRNECESTSSGSKGGLQGELSSVRQMIASCDLSGHSGCKEDRTSAQAGKNAEICDATKMLRSSCSETESSETKEKEADLSERESSSQKSSTENHFDYGVSSTANPSGKPMPYPQNVHGFPSVNAMVQANSSLCRAPRFPATKFGRDEGFLARQLSHRRKISELLSTKVPSSFTIKRSVGVFSEGKWRIPNEDSAFPAIRRTASSINEAVPETPRCSAKTYASLSASQLKFAGMVFNNASHSSSRMSGNNLRRGFSNANEKDFRKELDVFSREGKASIFNAMGSVADFHFARDPLQGPVVPKMEVEPIKGQTDASFSELPQVTTTGRGPNGRTINGFMYMAGGRAVRLVCRCHGKDMSPAEFVEHAGSTDLSNPLRSIKGTLHKAYQSWTYIVRLLCFFPADIFPLFSRDPKTLVSASHVSAKETSCIHYILENLMTCYVLLSDNAIEMCRNGDY</sequence>
<feature type="region of interest" description="Disordered" evidence="4">
    <location>
        <begin position="245"/>
        <end position="271"/>
    </location>
</feature>
<reference evidence="6" key="1">
    <citation type="submission" date="2021-01" db="EMBL/GenBank/DDBJ databases">
        <title>Adiantum capillus-veneris genome.</title>
        <authorList>
            <person name="Fang Y."/>
            <person name="Liao Q."/>
        </authorList>
    </citation>
    <scope>NUCLEOTIDE SEQUENCE</scope>
    <source>
        <strain evidence="6">H3</strain>
        <tissue evidence="6">Leaf</tissue>
    </source>
</reference>
<dbReference type="Proteomes" id="UP000886520">
    <property type="component" value="Chromosome 21"/>
</dbReference>
<dbReference type="EMBL" id="JABFUD020000021">
    <property type="protein sequence ID" value="KAI5063292.1"/>
    <property type="molecule type" value="Genomic_DNA"/>
</dbReference>
<evidence type="ECO:0000256" key="4">
    <source>
        <dbReference type="SAM" id="MobiDB-lite"/>
    </source>
</evidence>
<evidence type="ECO:0000256" key="1">
    <source>
        <dbReference type="ARBA" id="ARBA00004123"/>
    </source>
</evidence>
<evidence type="ECO:0000256" key="2">
    <source>
        <dbReference type="ARBA" id="ARBA00006081"/>
    </source>
</evidence>
<keyword evidence="7" id="KW-1185">Reference proteome</keyword>
<feature type="compositionally biased region" description="Polar residues" evidence="4">
    <location>
        <begin position="254"/>
        <end position="264"/>
    </location>
</feature>
<dbReference type="OrthoDB" id="667358at2759"/>
<keyword evidence="3" id="KW-0539">Nucleus</keyword>
<evidence type="ECO:0000313" key="7">
    <source>
        <dbReference type="Proteomes" id="UP000886520"/>
    </source>
</evidence>
<organism evidence="6 7">
    <name type="scientific">Adiantum capillus-veneris</name>
    <name type="common">Maidenhair fern</name>
    <dbReference type="NCBI Taxonomy" id="13818"/>
    <lineage>
        <taxon>Eukaryota</taxon>
        <taxon>Viridiplantae</taxon>
        <taxon>Streptophyta</taxon>
        <taxon>Embryophyta</taxon>
        <taxon>Tracheophyta</taxon>
        <taxon>Polypodiopsida</taxon>
        <taxon>Polypodiidae</taxon>
        <taxon>Polypodiales</taxon>
        <taxon>Pteridineae</taxon>
        <taxon>Pteridaceae</taxon>
        <taxon>Vittarioideae</taxon>
        <taxon>Adiantum</taxon>
    </lineage>
</organism>
<feature type="compositionally biased region" description="Basic and acidic residues" evidence="4">
    <location>
        <begin position="391"/>
        <end position="416"/>
    </location>
</feature>
<name>A0A9D4Z7B1_ADICA</name>
<feature type="region of interest" description="Disordered" evidence="4">
    <location>
        <begin position="383"/>
        <end position="434"/>
    </location>
</feature>
<evidence type="ECO:0000256" key="3">
    <source>
        <dbReference type="ARBA" id="ARBA00023242"/>
    </source>
</evidence>
<dbReference type="InterPro" id="IPR032308">
    <property type="entry name" value="TDBD"/>
</dbReference>
<evidence type="ECO:0000313" key="6">
    <source>
        <dbReference type="EMBL" id="KAI5063292.1"/>
    </source>
</evidence>
<gene>
    <name evidence="6" type="ORF">GOP47_0021839</name>
</gene>
<dbReference type="InterPro" id="IPR031307">
    <property type="entry name" value="Ninja_fam"/>
</dbReference>
<comment type="caution">
    <text evidence="6">The sequence shown here is derived from an EMBL/GenBank/DDBJ whole genome shotgun (WGS) entry which is preliminary data.</text>
</comment>
<dbReference type="PANTHER" id="PTHR31413">
    <property type="entry name" value="AFP HOMOLOG 2"/>
    <property type="match status" value="1"/>
</dbReference>
<feature type="domain" description="Tify" evidence="5">
    <location>
        <begin position="669"/>
        <end position="697"/>
    </location>
</feature>
<feature type="compositionally biased region" description="Polar residues" evidence="4">
    <location>
        <begin position="15"/>
        <end position="35"/>
    </location>
</feature>
<feature type="region of interest" description="Disordered" evidence="4">
    <location>
        <begin position="300"/>
        <end position="338"/>
    </location>
</feature>
<feature type="region of interest" description="Disordered" evidence="4">
    <location>
        <begin position="1"/>
        <end position="38"/>
    </location>
</feature>
<comment type="similarity">
    <text evidence="2">Belongs to the Ninja family.</text>
</comment>
<proteinExistence type="inferred from homology"/>
<accession>A0A9D4Z7B1</accession>
<dbReference type="Pfam" id="PF16135">
    <property type="entry name" value="TDBD"/>
    <property type="match status" value="1"/>
</dbReference>
<dbReference type="GO" id="GO:0045892">
    <property type="term" value="P:negative regulation of DNA-templated transcription"/>
    <property type="evidence" value="ECO:0007669"/>
    <property type="project" value="TreeGrafter"/>
</dbReference>
<dbReference type="GO" id="GO:0005634">
    <property type="term" value="C:nucleus"/>
    <property type="evidence" value="ECO:0007669"/>
    <property type="project" value="UniProtKB-SubCell"/>
</dbReference>
<protein>
    <recommendedName>
        <fullName evidence="5">Tify domain-containing protein</fullName>
    </recommendedName>
</protein>
<feature type="compositionally biased region" description="Basic and acidic residues" evidence="4">
    <location>
        <begin position="315"/>
        <end position="326"/>
    </location>
</feature>
<dbReference type="AlphaFoldDB" id="A0A9D4Z7B1"/>
<dbReference type="GO" id="GO:0007165">
    <property type="term" value="P:signal transduction"/>
    <property type="evidence" value="ECO:0007669"/>
    <property type="project" value="InterPro"/>
</dbReference>
<comment type="subcellular location">
    <subcellularLocation>
        <location evidence="1">Nucleus</location>
    </subcellularLocation>
</comment>